<keyword evidence="2" id="KW-0645">Protease</keyword>
<dbReference type="GO" id="GO:0009279">
    <property type="term" value="C:cell outer membrane"/>
    <property type="evidence" value="ECO:0007669"/>
    <property type="project" value="InterPro"/>
</dbReference>
<protein>
    <submittedName>
        <fullName evidence="2">Omptin family outer membrane protease</fullName>
    </submittedName>
</protein>
<dbReference type="EMBL" id="JAALFG010000002">
    <property type="protein sequence ID" value="NGP17798.1"/>
    <property type="molecule type" value="Genomic_DNA"/>
</dbReference>
<dbReference type="InterPro" id="IPR000036">
    <property type="entry name" value="Peptidase_A26_omptin"/>
</dbReference>
<dbReference type="RefSeq" id="WP_164534050.1">
    <property type="nucleotide sequence ID" value="NZ_JAALFG010000002.1"/>
</dbReference>
<evidence type="ECO:0000313" key="2">
    <source>
        <dbReference type="EMBL" id="NGP17798.1"/>
    </source>
</evidence>
<evidence type="ECO:0000256" key="1">
    <source>
        <dbReference type="SAM" id="SignalP"/>
    </source>
</evidence>
<dbReference type="SUPFAM" id="SSF69917">
    <property type="entry name" value="OMPT-like"/>
    <property type="match status" value="1"/>
</dbReference>
<dbReference type="GO" id="GO:0006508">
    <property type="term" value="P:proteolysis"/>
    <property type="evidence" value="ECO:0007669"/>
    <property type="project" value="UniProtKB-KW"/>
</dbReference>
<feature type="chain" id="PRO_5026978844" evidence="1">
    <location>
        <begin position="22"/>
        <end position="330"/>
    </location>
</feature>
<dbReference type="AlphaFoldDB" id="A0A6M1SKQ1"/>
<name>A0A6M1SKQ1_9HYPH</name>
<feature type="signal peptide" evidence="1">
    <location>
        <begin position="1"/>
        <end position="21"/>
    </location>
</feature>
<comment type="caution">
    <text evidence="2">The sequence shown here is derived from an EMBL/GenBank/DDBJ whole genome shotgun (WGS) entry which is preliminary data.</text>
</comment>
<gene>
    <name evidence="2" type="ORF">G5575_09095</name>
</gene>
<organism evidence="2 3">
    <name type="scientific">Devosia aurantiaca</name>
    <dbReference type="NCBI Taxonomy" id="2714858"/>
    <lineage>
        <taxon>Bacteria</taxon>
        <taxon>Pseudomonadati</taxon>
        <taxon>Pseudomonadota</taxon>
        <taxon>Alphaproteobacteria</taxon>
        <taxon>Hyphomicrobiales</taxon>
        <taxon>Devosiaceae</taxon>
        <taxon>Devosia</taxon>
    </lineage>
</organism>
<sequence>MVARLPLGLAAFTLAAASASAADWGYPDPWAKSSTQIQIMDELATSADGTVRLRASLGATYLQADEFVYFGDYRVSKLTWQSAAPTLRGSLSVDLGYGLSVAAEGGVALEGVSHMVDYDWLAGDDTPENWTHRSEHPDTNLAHFLTGAATIGYELAHVSDAVVRMHGGFRYTDVKWDAFGGSYVYSSGPGFRDLAGTFPPGEPAISYRQQLPEFFLGFDGEQYYGKLRVGGLMRGGLVVGTVTTDDHWMRDLRFTDNIYVQPAVELGLDAGYAFAPNAELTLAGRAKHIFEQRGDTAIFDTVSGVTLFSTNSAAASFTQLDLTAGLRAKF</sequence>
<accession>A0A6M1SKQ1</accession>
<reference evidence="2 3" key="1">
    <citation type="submission" date="2020-02" db="EMBL/GenBank/DDBJ databases">
        <authorList>
            <person name="Khan S.A."/>
            <person name="Jeon C.O."/>
            <person name="Chun B.H."/>
        </authorList>
    </citation>
    <scope>NUCLEOTIDE SEQUENCE [LARGE SCALE GENOMIC DNA]</scope>
    <source>
        <strain evidence="2 3">H239</strain>
    </source>
</reference>
<dbReference type="GO" id="GO:0004190">
    <property type="term" value="F:aspartic-type endopeptidase activity"/>
    <property type="evidence" value="ECO:0007669"/>
    <property type="project" value="InterPro"/>
</dbReference>
<dbReference type="Pfam" id="PF01278">
    <property type="entry name" value="Omptin"/>
    <property type="match status" value="1"/>
</dbReference>
<evidence type="ECO:0000313" key="3">
    <source>
        <dbReference type="Proteomes" id="UP000474802"/>
    </source>
</evidence>
<dbReference type="Gene3D" id="2.40.128.90">
    <property type="entry name" value="OMPT-like"/>
    <property type="match status" value="1"/>
</dbReference>
<keyword evidence="2" id="KW-0378">Hydrolase</keyword>
<keyword evidence="3" id="KW-1185">Reference proteome</keyword>
<dbReference type="InterPro" id="IPR053724">
    <property type="entry name" value="OMP_A26_sf"/>
</dbReference>
<dbReference type="Proteomes" id="UP000474802">
    <property type="component" value="Unassembled WGS sequence"/>
</dbReference>
<dbReference type="PRINTS" id="PR00482">
    <property type="entry name" value="OMPTIN"/>
</dbReference>
<proteinExistence type="predicted"/>
<keyword evidence="1" id="KW-0732">Signal</keyword>
<dbReference type="InterPro" id="IPR020080">
    <property type="entry name" value="OM_adhesin/peptidase_omptin"/>
</dbReference>
<reference evidence="2 3" key="2">
    <citation type="submission" date="2020-03" db="EMBL/GenBank/DDBJ databases">
        <title>Devosia chinhatensis sp. nov., isolated from a hexachlorocyclohexane (HCH) dump site in India.</title>
        <authorList>
            <person name="Kumar M."/>
            <person name="Lal R."/>
        </authorList>
    </citation>
    <scope>NUCLEOTIDE SEQUENCE [LARGE SCALE GENOMIC DNA]</scope>
    <source>
        <strain evidence="2 3">H239</strain>
    </source>
</reference>